<feature type="binding site" evidence="8">
    <location>
        <begin position="30"/>
        <end position="37"/>
    </location>
    <ligand>
        <name>ATP</name>
        <dbReference type="ChEBI" id="CHEBI:30616"/>
    </ligand>
</feature>
<protein>
    <recommendedName>
        <fullName evidence="8">Pantothenate synthetase</fullName>
        <shortName evidence="8">PS</shortName>
        <ecNumber evidence="8">6.3.2.1</ecNumber>
    </recommendedName>
    <alternativeName>
        <fullName evidence="8">Pantoate--beta-alanine ligase</fullName>
    </alternativeName>
    <alternativeName>
        <fullName evidence="8">Pantoate-activating enzyme</fullName>
    </alternativeName>
</protein>
<keyword evidence="6 8" id="KW-0067">ATP-binding</keyword>
<comment type="subunit">
    <text evidence="8">Homodimer.</text>
</comment>
<dbReference type="Pfam" id="PF02569">
    <property type="entry name" value="Pantoate_ligase"/>
    <property type="match status" value="1"/>
</dbReference>
<evidence type="ECO:0000313" key="9">
    <source>
        <dbReference type="EMBL" id="SHF20729.1"/>
    </source>
</evidence>
<comment type="pathway">
    <text evidence="1 8">Cofactor biosynthesis; (R)-pantothenate biosynthesis; (R)-pantothenate from (R)-pantoate and beta-alanine: step 1/1.</text>
</comment>
<dbReference type="EC" id="6.3.2.1" evidence="8"/>
<dbReference type="SUPFAM" id="SSF52374">
    <property type="entry name" value="Nucleotidylyl transferase"/>
    <property type="match status" value="1"/>
</dbReference>
<comment type="subcellular location">
    <subcellularLocation>
        <location evidence="8">Cytoplasm</location>
    </subcellularLocation>
</comment>
<dbReference type="NCBIfam" id="TIGR00018">
    <property type="entry name" value="panC"/>
    <property type="match status" value="1"/>
</dbReference>
<comment type="catalytic activity">
    <reaction evidence="7 8">
        <text>(R)-pantoate + beta-alanine + ATP = (R)-pantothenate + AMP + diphosphate + H(+)</text>
        <dbReference type="Rhea" id="RHEA:10912"/>
        <dbReference type="ChEBI" id="CHEBI:15378"/>
        <dbReference type="ChEBI" id="CHEBI:15980"/>
        <dbReference type="ChEBI" id="CHEBI:29032"/>
        <dbReference type="ChEBI" id="CHEBI:30616"/>
        <dbReference type="ChEBI" id="CHEBI:33019"/>
        <dbReference type="ChEBI" id="CHEBI:57966"/>
        <dbReference type="ChEBI" id="CHEBI:456215"/>
        <dbReference type="EC" id="6.3.2.1"/>
    </reaction>
</comment>
<proteinExistence type="inferred from homology"/>
<dbReference type="GO" id="GO:0015940">
    <property type="term" value="P:pantothenate biosynthetic process"/>
    <property type="evidence" value="ECO:0007669"/>
    <property type="project" value="UniProtKB-UniRule"/>
</dbReference>
<organism evidence="9 10">
    <name type="scientific">Fodinibius roseus</name>
    <dbReference type="NCBI Taxonomy" id="1194090"/>
    <lineage>
        <taxon>Bacteria</taxon>
        <taxon>Pseudomonadati</taxon>
        <taxon>Balneolota</taxon>
        <taxon>Balneolia</taxon>
        <taxon>Balneolales</taxon>
        <taxon>Balneolaceae</taxon>
        <taxon>Fodinibius</taxon>
    </lineage>
</organism>
<dbReference type="FunFam" id="3.40.50.620:FF:000013">
    <property type="entry name" value="Pantothenate synthetase"/>
    <property type="match status" value="1"/>
</dbReference>
<comment type="miscellaneous">
    <text evidence="8">The reaction proceeds by a bi uni uni bi ping pong mechanism.</text>
</comment>
<keyword evidence="4 8" id="KW-0566">Pantothenate biosynthesis</keyword>
<accession>A0A1M4ZRR0</accession>
<comment type="similarity">
    <text evidence="2 8">Belongs to the pantothenate synthetase family.</text>
</comment>
<sequence>MEAIRHIDDIRQAVGKLKKQGKTVGFVPTMGALHEGHLSLFRLAQQQADEVIVSIYVNPEQFGPDEDFDEYPRPLEEDLALCKEEGIRAVFVPTNEVMYPEKQFLRIEVDELNDHMDGKSRPGFFEGILLVVNKLFNIVKPDIAVFGQKDIQQFRILQQMVTEFNHDVKLVMGPIKRANDGLALSSRNAYLSEDQRKRAPGLYRSLRYLKQQIVDGATNIGLLLDHQKKELEAKGFEIDYLEVYSFGQVAPSREITPGNKYILGGAVYLGETRLIDNLIVDT</sequence>
<dbReference type="InterPro" id="IPR042176">
    <property type="entry name" value="Pantoate_ligase_C"/>
</dbReference>
<keyword evidence="3 8" id="KW-0436">Ligase</keyword>
<gene>
    <name evidence="8" type="primary">panC</name>
    <name evidence="9" type="ORF">SAMN05443144_106114</name>
</gene>
<dbReference type="OrthoDB" id="9773087at2"/>
<evidence type="ECO:0000256" key="6">
    <source>
        <dbReference type="ARBA" id="ARBA00022840"/>
    </source>
</evidence>
<feature type="binding site" evidence="8">
    <location>
        <begin position="184"/>
        <end position="187"/>
    </location>
    <ligand>
        <name>ATP</name>
        <dbReference type="ChEBI" id="CHEBI:30616"/>
    </ligand>
</feature>
<dbReference type="EMBL" id="FQUS01000006">
    <property type="protein sequence ID" value="SHF20729.1"/>
    <property type="molecule type" value="Genomic_DNA"/>
</dbReference>
<evidence type="ECO:0000256" key="3">
    <source>
        <dbReference type="ARBA" id="ARBA00022598"/>
    </source>
</evidence>
<dbReference type="HAMAP" id="MF_00158">
    <property type="entry name" value="PanC"/>
    <property type="match status" value="1"/>
</dbReference>
<evidence type="ECO:0000313" key="10">
    <source>
        <dbReference type="Proteomes" id="UP000184041"/>
    </source>
</evidence>
<dbReference type="GO" id="GO:0004592">
    <property type="term" value="F:pantoate-beta-alanine ligase activity"/>
    <property type="evidence" value="ECO:0007669"/>
    <property type="project" value="UniProtKB-UniRule"/>
</dbReference>
<feature type="active site" description="Proton donor" evidence="8">
    <location>
        <position position="37"/>
    </location>
</feature>
<dbReference type="GO" id="GO:0005524">
    <property type="term" value="F:ATP binding"/>
    <property type="evidence" value="ECO:0007669"/>
    <property type="project" value="UniProtKB-KW"/>
</dbReference>
<dbReference type="PANTHER" id="PTHR21299:SF1">
    <property type="entry name" value="PANTOATE--BETA-ALANINE LIGASE"/>
    <property type="match status" value="1"/>
</dbReference>
<dbReference type="STRING" id="1194090.SAMN05443144_106114"/>
<feature type="binding site" evidence="8">
    <location>
        <position position="61"/>
    </location>
    <ligand>
        <name>beta-alanine</name>
        <dbReference type="ChEBI" id="CHEBI:57966"/>
    </ligand>
</feature>
<evidence type="ECO:0000256" key="1">
    <source>
        <dbReference type="ARBA" id="ARBA00004990"/>
    </source>
</evidence>
<comment type="function">
    <text evidence="8">Catalyzes the condensation of pantoate with beta-alanine in an ATP-dependent reaction via a pantoyl-adenylate intermediate.</text>
</comment>
<feature type="binding site" evidence="8">
    <location>
        <position position="153"/>
    </location>
    <ligand>
        <name>(R)-pantoate</name>
        <dbReference type="ChEBI" id="CHEBI:15980"/>
    </ligand>
</feature>
<keyword evidence="8" id="KW-0963">Cytoplasm</keyword>
<dbReference type="RefSeq" id="WP_073061778.1">
    <property type="nucleotide sequence ID" value="NZ_FQUS01000006.1"/>
</dbReference>
<dbReference type="AlphaFoldDB" id="A0A1M4ZRR0"/>
<dbReference type="GO" id="GO:0005829">
    <property type="term" value="C:cytosol"/>
    <property type="evidence" value="ECO:0007669"/>
    <property type="project" value="TreeGrafter"/>
</dbReference>
<dbReference type="InterPro" id="IPR014729">
    <property type="entry name" value="Rossmann-like_a/b/a_fold"/>
</dbReference>
<evidence type="ECO:0000256" key="2">
    <source>
        <dbReference type="ARBA" id="ARBA00009256"/>
    </source>
</evidence>
<feature type="binding site" evidence="8">
    <location>
        <position position="61"/>
    </location>
    <ligand>
        <name>(R)-pantoate</name>
        <dbReference type="ChEBI" id="CHEBI:15980"/>
    </ligand>
</feature>
<dbReference type="PANTHER" id="PTHR21299">
    <property type="entry name" value="CYTIDYLATE KINASE/PANTOATE-BETA-ALANINE LIGASE"/>
    <property type="match status" value="1"/>
</dbReference>
<dbReference type="InterPro" id="IPR003721">
    <property type="entry name" value="Pantoate_ligase"/>
</dbReference>
<keyword evidence="5 8" id="KW-0547">Nucleotide-binding</keyword>
<dbReference type="Proteomes" id="UP000184041">
    <property type="component" value="Unassembled WGS sequence"/>
</dbReference>
<evidence type="ECO:0000256" key="4">
    <source>
        <dbReference type="ARBA" id="ARBA00022655"/>
    </source>
</evidence>
<dbReference type="InterPro" id="IPR004821">
    <property type="entry name" value="Cyt_trans-like"/>
</dbReference>
<evidence type="ECO:0000256" key="7">
    <source>
        <dbReference type="ARBA" id="ARBA00048258"/>
    </source>
</evidence>
<keyword evidence="10" id="KW-1185">Reference proteome</keyword>
<evidence type="ECO:0000256" key="5">
    <source>
        <dbReference type="ARBA" id="ARBA00022741"/>
    </source>
</evidence>
<dbReference type="NCBIfam" id="TIGR00125">
    <property type="entry name" value="cyt_tran_rel"/>
    <property type="match status" value="1"/>
</dbReference>
<name>A0A1M4ZRR0_9BACT</name>
<dbReference type="UniPathway" id="UPA00028">
    <property type="reaction ID" value="UER00005"/>
</dbReference>
<dbReference type="Gene3D" id="3.30.1300.10">
    <property type="entry name" value="Pantoate-beta-alanine ligase, C-terminal domain"/>
    <property type="match status" value="1"/>
</dbReference>
<comment type="caution">
    <text evidence="8">Lacks conserved residue(s) required for the propagation of feature annotation.</text>
</comment>
<dbReference type="Gene3D" id="3.40.50.620">
    <property type="entry name" value="HUPs"/>
    <property type="match status" value="1"/>
</dbReference>
<dbReference type="CDD" id="cd00560">
    <property type="entry name" value="PanC"/>
    <property type="match status" value="1"/>
</dbReference>
<evidence type="ECO:0000256" key="8">
    <source>
        <dbReference type="HAMAP-Rule" id="MF_00158"/>
    </source>
</evidence>
<feature type="binding site" evidence="8">
    <location>
        <begin position="147"/>
        <end position="150"/>
    </location>
    <ligand>
        <name>ATP</name>
        <dbReference type="ChEBI" id="CHEBI:30616"/>
    </ligand>
</feature>
<reference evidence="9 10" key="1">
    <citation type="submission" date="2016-11" db="EMBL/GenBank/DDBJ databases">
        <authorList>
            <person name="Jaros S."/>
            <person name="Januszkiewicz K."/>
            <person name="Wedrychowicz H."/>
        </authorList>
    </citation>
    <scope>NUCLEOTIDE SEQUENCE [LARGE SCALE GENOMIC DNA]</scope>
    <source>
        <strain evidence="9 10">DSM 21986</strain>
    </source>
</reference>